<dbReference type="InterPro" id="IPR020094">
    <property type="entry name" value="TruA/RsuA/RluB/E/F_N"/>
</dbReference>
<dbReference type="EMBL" id="CP012600">
    <property type="protein sequence ID" value="ALC83364.1"/>
    <property type="molecule type" value="Genomic_DNA"/>
</dbReference>
<evidence type="ECO:0000256" key="5">
    <source>
        <dbReference type="PIRSR" id="PIRSR001430-1"/>
    </source>
</evidence>
<dbReference type="InterPro" id="IPR001406">
    <property type="entry name" value="PsdUridine_synth_TruA"/>
</dbReference>
<accession>A0A0M5JAR2</accession>
<evidence type="ECO:0000256" key="4">
    <source>
        <dbReference type="HAMAP-Rule" id="MF_00171"/>
    </source>
</evidence>
<dbReference type="CDD" id="cd02570">
    <property type="entry name" value="PseudoU_synth_EcTruA"/>
    <property type="match status" value="1"/>
</dbReference>
<dbReference type="GO" id="GO:0003723">
    <property type="term" value="F:RNA binding"/>
    <property type="evidence" value="ECO:0007669"/>
    <property type="project" value="InterPro"/>
</dbReference>
<dbReference type="GO" id="GO:0160147">
    <property type="term" value="F:tRNA pseudouridine(38-40) synthase activity"/>
    <property type="evidence" value="ECO:0007669"/>
    <property type="project" value="UniProtKB-EC"/>
</dbReference>
<dbReference type="InterPro" id="IPR020095">
    <property type="entry name" value="PsdUridine_synth_TruA_C"/>
</dbReference>
<reference evidence="10" key="1">
    <citation type="submission" date="2015-08" db="EMBL/GenBank/DDBJ databases">
        <title>Genome sequencing project for genomic taxonomy and phylogenomics of Bacillus-like bacteria.</title>
        <authorList>
            <person name="Liu B."/>
            <person name="Wang J."/>
            <person name="Zhu Y."/>
            <person name="Liu G."/>
            <person name="Chen Q."/>
            <person name="Chen Z."/>
            <person name="Lan J."/>
            <person name="Che J."/>
            <person name="Ge C."/>
            <person name="Shi H."/>
            <person name="Pan Z."/>
            <person name="Liu X."/>
        </authorList>
    </citation>
    <scope>NUCLEOTIDE SEQUENCE [LARGE SCALE GENOMIC DNA]</scope>
    <source>
        <strain evidence="10">FJAT-4402</strain>
    </source>
</reference>
<evidence type="ECO:0000313" key="10">
    <source>
        <dbReference type="Proteomes" id="UP000067625"/>
    </source>
</evidence>
<sequence length="247" mass="28243">MRIKLILSYDGSRFYGFQVQPNQRTVQEELEKALKVLHKSKEKISVISSGRTDSGVHAVGQCVHFDSPLSIPDHKWPYALNSLLPPDIVVRQAETVDESFHARYGTSWKEYRYFIDTSKHPDVFRRLYSYHYPYPFELKAMQEAGNLLVGTHDFTSFCSPKSGKENKVRTIYKLEWEKTDEGLQMIIVGNGFLYNMVRIIVGTLLAVGSGKISLDHITDIIEAKNRQAAGKKAPAHGLYLWQVNYDN</sequence>
<keyword evidence="10" id="KW-1185">Reference proteome</keyword>
<dbReference type="PANTHER" id="PTHR11142:SF0">
    <property type="entry name" value="TRNA PSEUDOURIDINE SYNTHASE-LIKE 1"/>
    <property type="match status" value="1"/>
</dbReference>
<dbReference type="Pfam" id="PF01416">
    <property type="entry name" value="PseudoU_synth_1"/>
    <property type="match status" value="2"/>
</dbReference>
<feature type="active site" description="Nucleophile" evidence="4 5">
    <location>
        <position position="53"/>
    </location>
</feature>
<feature type="domain" description="Pseudouridine synthase I TruA alpha/beta" evidence="8">
    <location>
        <begin position="147"/>
        <end position="246"/>
    </location>
</feature>
<dbReference type="SUPFAM" id="SSF55120">
    <property type="entry name" value="Pseudouridine synthase"/>
    <property type="match status" value="1"/>
</dbReference>
<name>A0A0M5JAR2_9BACI</name>
<evidence type="ECO:0000259" key="8">
    <source>
        <dbReference type="Pfam" id="PF01416"/>
    </source>
</evidence>
<reference evidence="9 10" key="2">
    <citation type="journal article" date="2016" name="Int. J. Syst. Evol. Microbiol.">
        <title>Bacillus gobiensis sp. nov., isolated from a soil sample.</title>
        <authorList>
            <person name="Liu B."/>
            <person name="Liu G.H."/>
            <person name="Cetin S."/>
            <person name="Schumann P."/>
            <person name="Pan Z.Z."/>
            <person name="Chen Q.Q."/>
        </authorList>
    </citation>
    <scope>NUCLEOTIDE SEQUENCE [LARGE SCALE GENOMIC DNA]</scope>
    <source>
        <strain evidence="9 10">FJAT-4402</strain>
    </source>
</reference>
<comment type="function">
    <text evidence="4">Formation of pseudouridine at positions 38, 39 and 40 in the anticodon stem and loop of transfer RNAs.</text>
</comment>
<dbReference type="AlphaFoldDB" id="A0A0M5JAR2"/>
<organism evidence="9 10">
    <name type="scientific">Bacillus gobiensis</name>
    <dbReference type="NCBI Taxonomy" id="1441095"/>
    <lineage>
        <taxon>Bacteria</taxon>
        <taxon>Bacillati</taxon>
        <taxon>Bacillota</taxon>
        <taxon>Bacilli</taxon>
        <taxon>Bacillales</taxon>
        <taxon>Bacillaceae</taxon>
        <taxon>Bacillus</taxon>
    </lineage>
</organism>
<keyword evidence="2 4" id="KW-0819">tRNA processing</keyword>
<evidence type="ECO:0000313" key="9">
    <source>
        <dbReference type="EMBL" id="ALC83364.1"/>
    </source>
</evidence>
<dbReference type="NCBIfam" id="TIGR00071">
    <property type="entry name" value="hisT_truA"/>
    <property type="match status" value="1"/>
</dbReference>
<keyword evidence="3 4" id="KW-0413">Isomerase</keyword>
<dbReference type="OrthoDB" id="9811823at2"/>
<dbReference type="STRING" id="1441095.AM592_18745"/>
<dbReference type="GO" id="GO:0031119">
    <property type="term" value="P:tRNA pseudouridine synthesis"/>
    <property type="evidence" value="ECO:0007669"/>
    <property type="project" value="UniProtKB-UniRule"/>
</dbReference>
<dbReference type="PIRSF" id="PIRSF001430">
    <property type="entry name" value="tRNA_psdUrid_synth"/>
    <property type="match status" value="1"/>
</dbReference>
<evidence type="ECO:0000256" key="7">
    <source>
        <dbReference type="RuleBase" id="RU003792"/>
    </source>
</evidence>
<gene>
    <name evidence="4" type="primary">truA</name>
    <name evidence="9" type="ORF">AM592_18745</name>
</gene>
<dbReference type="Gene3D" id="3.30.70.580">
    <property type="entry name" value="Pseudouridine synthase I, catalytic domain, N-terminal subdomain"/>
    <property type="match status" value="1"/>
</dbReference>
<dbReference type="FunFam" id="3.30.70.580:FF:000001">
    <property type="entry name" value="tRNA pseudouridine synthase A"/>
    <property type="match status" value="1"/>
</dbReference>
<comment type="similarity">
    <text evidence="1 4 7">Belongs to the tRNA pseudouridine synthase TruA family.</text>
</comment>
<comment type="subunit">
    <text evidence="4">Homodimer.</text>
</comment>
<protein>
    <recommendedName>
        <fullName evidence="4">tRNA pseudouridine synthase A</fullName>
        <ecNumber evidence="4">5.4.99.12</ecNumber>
    </recommendedName>
    <alternativeName>
        <fullName evidence="4">tRNA pseudouridine(38-40) synthase</fullName>
    </alternativeName>
    <alternativeName>
        <fullName evidence="4">tRNA pseudouridylate synthase I</fullName>
    </alternativeName>
    <alternativeName>
        <fullName evidence="4">tRNA-uridine isomerase I</fullName>
    </alternativeName>
</protein>
<evidence type="ECO:0000256" key="2">
    <source>
        <dbReference type="ARBA" id="ARBA00022694"/>
    </source>
</evidence>
<evidence type="ECO:0000256" key="3">
    <source>
        <dbReference type="ARBA" id="ARBA00023235"/>
    </source>
</evidence>
<feature type="domain" description="Pseudouridine synthase I TruA alpha/beta" evidence="8">
    <location>
        <begin position="8"/>
        <end position="104"/>
    </location>
</feature>
<dbReference type="HAMAP" id="MF_00171">
    <property type="entry name" value="TruA"/>
    <property type="match status" value="1"/>
</dbReference>
<dbReference type="RefSeq" id="WP_053605202.1">
    <property type="nucleotide sequence ID" value="NZ_CP012600.1"/>
</dbReference>
<dbReference type="Gene3D" id="3.30.70.660">
    <property type="entry name" value="Pseudouridine synthase I, catalytic domain, C-terminal subdomain"/>
    <property type="match status" value="1"/>
</dbReference>
<dbReference type="EC" id="5.4.99.12" evidence="4"/>
<comment type="caution">
    <text evidence="4">Lacks conserved residue(s) required for the propagation of feature annotation.</text>
</comment>
<comment type="catalytic activity">
    <reaction evidence="4 7">
        <text>uridine(38/39/40) in tRNA = pseudouridine(38/39/40) in tRNA</text>
        <dbReference type="Rhea" id="RHEA:22376"/>
        <dbReference type="Rhea" id="RHEA-COMP:10085"/>
        <dbReference type="Rhea" id="RHEA-COMP:10087"/>
        <dbReference type="ChEBI" id="CHEBI:65314"/>
        <dbReference type="ChEBI" id="CHEBI:65315"/>
        <dbReference type="EC" id="5.4.99.12"/>
    </reaction>
</comment>
<dbReference type="Proteomes" id="UP000067625">
    <property type="component" value="Chromosome"/>
</dbReference>
<dbReference type="InterPro" id="IPR020097">
    <property type="entry name" value="PsdUridine_synth_TruA_a/b_dom"/>
</dbReference>
<dbReference type="PANTHER" id="PTHR11142">
    <property type="entry name" value="PSEUDOURIDYLATE SYNTHASE"/>
    <property type="match status" value="1"/>
</dbReference>
<dbReference type="InterPro" id="IPR020103">
    <property type="entry name" value="PsdUridine_synth_cat_dom_sf"/>
</dbReference>
<dbReference type="PATRIC" id="fig|1441095.3.peg.4128"/>
<evidence type="ECO:0000256" key="6">
    <source>
        <dbReference type="PIRSR" id="PIRSR001430-2"/>
    </source>
</evidence>
<proteinExistence type="inferred from homology"/>
<feature type="binding site" evidence="4 6">
    <location>
        <position position="111"/>
    </location>
    <ligand>
        <name>substrate</name>
    </ligand>
</feature>
<evidence type="ECO:0000256" key="1">
    <source>
        <dbReference type="ARBA" id="ARBA00009375"/>
    </source>
</evidence>